<comment type="caution">
    <text evidence="1">The sequence shown here is derived from an EMBL/GenBank/DDBJ whole genome shotgun (WGS) entry which is preliminary data.</text>
</comment>
<protein>
    <submittedName>
        <fullName evidence="1">RNA polymerase subunit sigma-70</fullName>
    </submittedName>
</protein>
<gene>
    <name evidence="1" type="ORF">E7203_12185</name>
</gene>
<name>A0A927WR95_SELRU</name>
<organism evidence="1 2">
    <name type="scientific">Selenomonas ruminantium</name>
    <dbReference type="NCBI Taxonomy" id="971"/>
    <lineage>
        <taxon>Bacteria</taxon>
        <taxon>Bacillati</taxon>
        <taxon>Bacillota</taxon>
        <taxon>Negativicutes</taxon>
        <taxon>Selenomonadales</taxon>
        <taxon>Selenomonadaceae</taxon>
        <taxon>Selenomonas</taxon>
    </lineage>
</organism>
<dbReference type="SUPFAM" id="SSF88659">
    <property type="entry name" value="Sigma3 and sigma4 domains of RNA polymerase sigma factors"/>
    <property type="match status" value="1"/>
</dbReference>
<reference evidence="1" key="1">
    <citation type="submission" date="2019-04" db="EMBL/GenBank/DDBJ databases">
        <title>Evolution of Biomass-Degrading Anaerobic Consortia Revealed by Metagenomics.</title>
        <authorList>
            <person name="Peng X."/>
        </authorList>
    </citation>
    <scope>NUCLEOTIDE SEQUENCE</scope>
    <source>
        <strain evidence="1">SIG242</strain>
    </source>
</reference>
<proteinExistence type="predicted"/>
<dbReference type="RefSeq" id="WP_303670307.1">
    <property type="nucleotide sequence ID" value="NZ_SVCA01000013.1"/>
</dbReference>
<dbReference type="Proteomes" id="UP000772151">
    <property type="component" value="Unassembled WGS sequence"/>
</dbReference>
<sequence>MSVKEFLERARHLDDGINSQIAELTHLRDLSMKISSSRLEKHIDHSAPQEAPFAKWVERIVDKEKEINNNIDRLVAVKLEISDYIGTVESVEWQCLLRNRYVLCKQWSDVADAMGYSVSTVKRLHKKILKNLES</sequence>
<evidence type="ECO:0000313" key="1">
    <source>
        <dbReference type="EMBL" id="MBE6086184.1"/>
    </source>
</evidence>
<dbReference type="InterPro" id="IPR013324">
    <property type="entry name" value="RNA_pol_sigma_r3/r4-like"/>
</dbReference>
<evidence type="ECO:0000313" key="2">
    <source>
        <dbReference type="Proteomes" id="UP000772151"/>
    </source>
</evidence>
<dbReference type="EMBL" id="SVCA01000013">
    <property type="protein sequence ID" value="MBE6086184.1"/>
    <property type="molecule type" value="Genomic_DNA"/>
</dbReference>
<dbReference type="AlphaFoldDB" id="A0A927WR95"/>
<accession>A0A927WR95</accession>